<name>A0A3T1D5G3_9BACL</name>
<dbReference type="RefSeq" id="WP_130608528.1">
    <property type="nucleotide sequence ID" value="NZ_AP019400.1"/>
</dbReference>
<organism evidence="1 2">
    <name type="scientific">Cohnella abietis</name>
    <dbReference type="NCBI Taxonomy" id="2507935"/>
    <lineage>
        <taxon>Bacteria</taxon>
        <taxon>Bacillati</taxon>
        <taxon>Bacillota</taxon>
        <taxon>Bacilli</taxon>
        <taxon>Bacillales</taxon>
        <taxon>Paenibacillaceae</taxon>
        <taxon>Cohnella</taxon>
    </lineage>
</organism>
<dbReference type="AlphaFoldDB" id="A0A3T1D5G3"/>
<dbReference type="OrthoDB" id="2579926at2"/>
<evidence type="ECO:0000313" key="1">
    <source>
        <dbReference type="EMBL" id="BBI33205.1"/>
    </source>
</evidence>
<gene>
    <name evidence="1" type="ORF">KCTCHS21_26040</name>
</gene>
<sequence length="219" mass="25521">MYKSEYAELLEEQKSSATGARLEQLNKQGEGEKKLCEEIIGPVLKTFKGIVLEKEIVTLSGVKVYIDAYYEPLRFGFEGEGFVVHAENITRSRFDFERQKIRSMVAYGIKYIPFSWDEMDKKADACRRTVYELVGRYSGHTGTSYQEVSLYEREVIRYALRLGRPIKMSDVRECLQSSNDFCHGVLKNMLVNKWIRPLNETAERHHQYVLSEEASKHLW</sequence>
<accession>A0A3T1D5G3</accession>
<evidence type="ECO:0000313" key="2">
    <source>
        <dbReference type="Proteomes" id="UP000289856"/>
    </source>
</evidence>
<keyword evidence="2" id="KW-1185">Reference proteome</keyword>
<dbReference type="EMBL" id="AP019400">
    <property type="protein sequence ID" value="BBI33205.1"/>
    <property type="molecule type" value="Genomic_DNA"/>
</dbReference>
<reference evidence="1 2" key="1">
    <citation type="submission" date="2019-01" db="EMBL/GenBank/DDBJ databases">
        <title>Complete genome sequence of Cohnella hallensis HS21 isolated from Korean fir (Abies koreana) rhizospheric soil.</title>
        <authorList>
            <person name="Jiang L."/>
            <person name="Kang S.W."/>
            <person name="Kim S."/>
            <person name="Jung J."/>
            <person name="Kim C.Y."/>
            <person name="Kim D.H."/>
            <person name="Kim S.W."/>
            <person name="Lee J."/>
        </authorList>
    </citation>
    <scope>NUCLEOTIDE SEQUENCE [LARGE SCALE GENOMIC DNA]</scope>
    <source>
        <strain evidence="1 2">HS21</strain>
    </source>
</reference>
<dbReference type="Proteomes" id="UP000289856">
    <property type="component" value="Chromosome"/>
</dbReference>
<dbReference type="KEGG" id="cohn:KCTCHS21_26040"/>
<protein>
    <submittedName>
        <fullName evidence="1">Uncharacterized protein</fullName>
    </submittedName>
</protein>
<proteinExistence type="predicted"/>